<sequence>MNTPFPLKRLLANAGLVLGTLSSTHTNAGTAFVHLFEWSWNDIASECESFLGPKGFDAVQISPPNEHISLSTWWARYQPVTYTNLTSRSGTEQELQSMINRCHAAGVKVYADAVINHTAAWNGSGTGWGGTQWTLLDHPEFSYNDYHSDCTINNYNDANHVWSCRLSGLPDLDTGSSYVQGKLAGYLSKLKGMGIDGFRIDAVKHMSPGDLQAIMNQAGNPWVFSEVIGAAGEASEIQPYNYTFLGRVTEFKYGTDVASNFNGQIKNLASIGDSWGLLSSSDAVHFIDNHDRERGHGGGGNLTYHDGAKYNLANVFMLAHPYGYPKVMSGYDFTDTDIGPPSNGPNNCQNGAWVCQHRWGNIANMVGFRNYTNGTAMNNWWDNGNNQIAFGRGNKGFVVINNEGGSLNQTLYTGMPAGDYCNVLAGDNECSGDVITVDGNGYATFNVTANSAAAIYGGQLASPCDVCTDPSFPSLYFRGTANNWGSTAFEQVGDNTWQLVVNFDGQADQRFKLDIYGDWTENYGDDGADGILDKTGADIYTSVSGNYRIEVNDQSLNYSLTEVSSQQAPVAVVTPSAVTVAVNESITLDASGSNDTDGSVVSYSWSSGGSNASTSLSFANAGTYTETVTVTDNDGLTDSATAAITVTDPSGGYAQNFAALHFRGTPNSWGTQAMTLVADNTWRTTVVFDGSSNQRFKFDVSTNWDENYGDNNADGFLEQGGNDIYTNVTGTYLVEMNDKTLSYSLTCMDCGGHASNFSSLFFRGTPNNWVAEAMQLVADNLWEISVNFDGQSQQRFKFDVNGDWSENYGDSDSNRTLEQDGSDIYTSVTGNYKVQMNDQTLIYSLVAQ</sequence>
<evidence type="ECO:0000256" key="7">
    <source>
        <dbReference type="ARBA" id="ARBA00022801"/>
    </source>
</evidence>
<dbReference type="CDD" id="cd11317">
    <property type="entry name" value="AmyAc_bac_euk_AmyA"/>
    <property type="match status" value="1"/>
</dbReference>
<dbReference type="InterPro" id="IPR013783">
    <property type="entry name" value="Ig-like_fold"/>
</dbReference>
<dbReference type="SUPFAM" id="SSF51445">
    <property type="entry name" value="(Trans)glycosidases"/>
    <property type="match status" value="1"/>
</dbReference>
<dbReference type="InterPro" id="IPR013780">
    <property type="entry name" value="Glyco_hydro_b"/>
</dbReference>
<dbReference type="SUPFAM" id="SSF51011">
    <property type="entry name" value="Glycosyl hydrolase domain"/>
    <property type="match status" value="1"/>
</dbReference>
<dbReference type="PANTHER" id="PTHR43447">
    <property type="entry name" value="ALPHA-AMYLASE"/>
    <property type="match status" value="1"/>
</dbReference>
<feature type="domain" description="PKD" evidence="14">
    <location>
        <begin position="569"/>
        <end position="653"/>
    </location>
</feature>
<dbReference type="EMBL" id="JBGMEK010000044">
    <property type="protein sequence ID" value="MFA0812545.1"/>
    <property type="molecule type" value="Genomic_DNA"/>
</dbReference>
<dbReference type="InterPro" id="IPR000601">
    <property type="entry name" value="PKD_dom"/>
</dbReference>
<gene>
    <name evidence="15" type="ORF">ACCI49_16650</name>
</gene>
<dbReference type="RefSeq" id="WP_371840232.1">
    <property type="nucleotide sequence ID" value="NZ_JBGMEK010000044.1"/>
</dbReference>
<dbReference type="Pfam" id="PF00128">
    <property type="entry name" value="Alpha-amylase"/>
    <property type="match status" value="1"/>
</dbReference>
<comment type="similarity">
    <text evidence="3 11">Belongs to the glycosyl hydrolase 13 family.</text>
</comment>
<evidence type="ECO:0000256" key="6">
    <source>
        <dbReference type="ARBA" id="ARBA00022723"/>
    </source>
</evidence>
<evidence type="ECO:0000313" key="16">
    <source>
        <dbReference type="Proteomes" id="UP001569428"/>
    </source>
</evidence>
<evidence type="ECO:0000256" key="5">
    <source>
        <dbReference type="ARBA" id="ARBA00017303"/>
    </source>
</evidence>
<dbReference type="Gene3D" id="2.60.40.3620">
    <property type="match status" value="1"/>
</dbReference>
<feature type="chain" id="PRO_5045257538" description="Alpha-amylase" evidence="13">
    <location>
        <begin position="29"/>
        <end position="848"/>
    </location>
</feature>
<feature type="signal peptide" evidence="13">
    <location>
        <begin position="1"/>
        <end position="28"/>
    </location>
</feature>
<evidence type="ECO:0000256" key="8">
    <source>
        <dbReference type="ARBA" id="ARBA00022837"/>
    </source>
</evidence>
<dbReference type="Gene3D" id="2.60.40.1180">
    <property type="entry name" value="Golgi alpha-mannosidase II"/>
    <property type="match status" value="1"/>
</dbReference>
<dbReference type="CDD" id="cd00146">
    <property type="entry name" value="PKD"/>
    <property type="match status" value="1"/>
</dbReference>
<dbReference type="PROSITE" id="PS50093">
    <property type="entry name" value="PKD"/>
    <property type="match status" value="1"/>
</dbReference>
<dbReference type="InterPro" id="IPR022409">
    <property type="entry name" value="PKD/Chitinase_dom"/>
</dbReference>
<dbReference type="Proteomes" id="UP001569428">
    <property type="component" value="Unassembled WGS sequence"/>
</dbReference>
<keyword evidence="6" id="KW-0479">Metal-binding</keyword>
<dbReference type="InterPro" id="IPR031319">
    <property type="entry name" value="A-amylase_C"/>
</dbReference>
<proteinExistence type="inferred from homology"/>
<evidence type="ECO:0000313" key="15">
    <source>
        <dbReference type="EMBL" id="MFA0812545.1"/>
    </source>
</evidence>
<evidence type="ECO:0000256" key="10">
    <source>
        <dbReference type="ARBA" id="ARBA00023295"/>
    </source>
</evidence>
<keyword evidence="13" id="KW-0732">Signal</keyword>
<name>A0ABV4P4C1_9GAMM</name>
<evidence type="ECO:0000259" key="14">
    <source>
        <dbReference type="PROSITE" id="PS50093"/>
    </source>
</evidence>
<comment type="catalytic activity">
    <reaction evidence="1 12">
        <text>Endohydrolysis of (1-&gt;4)-alpha-D-glucosidic linkages in polysaccharides containing three or more (1-&gt;4)-alpha-linked D-glucose units.</text>
        <dbReference type="EC" id="3.2.1.1"/>
    </reaction>
</comment>
<evidence type="ECO:0000256" key="1">
    <source>
        <dbReference type="ARBA" id="ARBA00000548"/>
    </source>
</evidence>
<dbReference type="SMART" id="SM00089">
    <property type="entry name" value="PKD"/>
    <property type="match status" value="1"/>
</dbReference>
<dbReference type="SMART" id="SM00642">
    <property type="entry name" value="Aamy"/>
    <property type="match status" value="1"/>
</dbReference>
<keyword evidence="9 12" id="KW-0119">Carbohydrate metabolism</keyword>
<accession>A0ABV4P4C1</accession>
<dbReference type="Gene3D" id="2.60.40.10">
    <property type="entry name" value="Immunoglobulins"/>
    <property type="match status" value="2"/>
</dbReference>
<comment type="caution">
    <text evidence="15">The sequence shown here is derived from an EMBL/GenBank/DDBJ whole genome shotgun (WGS) entry which is preliminary data.</text>
</comment>
<protein>
    <recommendedName>
        <fullName evidence="5 12">Alpha-amylase</fullName>
        <ecNumber evidence="4 12">3.2.1.1</ecNumber>
    </recommendedName>
</protein>
<dbReference type="SUPFAM" id="SSF49299">
    <property type="entry name" value="PKD domain"/>
    <property type="match status" value="1"/>
</dbReference>
<evidence type="ECO:0000256" key="11">
    <source>
        <dbReference type="RuleBase" id="RU003615"/>
    </source>
</evidence>
<keyword evidence="10 12" id="KW-0326">Glycosidase</keyword>
<keyword evidence="16" id="KW-1185">Reference proteome</keyword>
<dbReference type="EC" id="3.2.1.1" evidence="4 12"/>
<dbReference type="Pfam" id="PF18911">
    <property type="entry name" value="PKD_4"/>
    <property type="match status" value="1"/>
</dbReference>
<dbReference type="InterPro" id="IPR006047">
    <property type="entry name" value="GH13_cat_dom"/>
</dbReference>
<dbReference type="PRINTS" id="PR00110">
    <property type="entry name" value="ALPHAAMYLASE"/>
</dbReference>
<dbReference type="Pfam" id="PF02806">
    <property type="entry name" value="Alpha-amylase_C"/>
    <property type="match status" value="1"/>
</dbReference>
<dbReference type="Gene3D" id="3.20.20.80">
    <property type="entry name" value="Glycosidases"/>
    <property type="match status" value="1"/>
</dbReference>
<reference evidence="15 16" key="1">
    <citation type="submission" date="2024-08" db="EMBL/GenBank/DDBJ databases">
        <authorList>
            <person name="Ishaq N."/>
        </authorList>
    </citation>
    <scope>NUCLEOTIDE SEQUENCE [LARGE SCALE GENOMIC DNA]</scope>
    <source>
        <strain evidence="15 16">DSM 18651</strain>
    </source>
</reference>
<evidence type="ECO:0000256" key="13">
    <source>
        <dbReference type="SAM" id="SignalP"/>
    </source>
</evidence>
<dbReference type="InterPro" id="IPR006048">
    <property type="entry name" value="A-amylase/branching_C"/>
</dbReference>
<keyword evidence="7 12" id="KW-0378">Hydrolase</keyword>
<evidence type="ECO:0000256" key="12">
    <source>
        <dbReference type="RuleBase" id="RU361134"/>
    </source>
</evidence>
<evidence type="ECO:0000256" key="2">
    <source>
        <dbReference type="ARBA" id="ARBA00001913"/>
    </source>
</evidence>
<evidence type="ECO:0000256" key="9">
    <source>
        <dbReference type="ARBA" id="ARBA00023277"/>
    </source>
</evidence>
<dbReference type="InterPro" id="IPR006046">
    <property type="entry name" value="Alpha_amylase"/>
</dbReference>
<evidence type="ECO:0000256" key="3">
    <source>
        <dbReference type="ARBA" id="ARBA00008061"/>
    </source>
</evidence>
<comment type="cofactor">
    <cofactor evidence="2">
        <name>Ca(2+)</name>
        <dbReference type="ChEBI" id="CHEBI:29108"/>
    </cofactor>
</comment>
<keyword evidence="8" id="KW-0106">Calcium</keyword>
<organism evidence="15 16">
    <name type="scientific">Microbulbifer epialgicus</name>
    <dbReference type="NCBI Taxonomy" id="393907"/>
    <lineage>
        <taxon>Bacteria</taxon>
        <taxon>Pseudomonadati</taxon>
        <taxon>Pseudomonadota</taxon>
        <taxon>Gammaproteobacteria</taxon>
        <taxon>Cellvibrionales</taxon>
        <taxon>Microbulbiferaceae</taxon>
        <taxon>Microbulbifer</taxon>
    </lineage>
</organism>
<dbReference type="SMART" id="SM00632">
    <property type="entry name" value="Aamy_C"/>
    <property type="match status" value="1"/>
</dbReference>
<dbReference type="InterPro" id="IPR035986">
    <property type="entry name" value="PKD_dom_sf"/>
</dbReference>
<evidence type="ECO:0000256" key="4">
    <source>
        <dbReference type="ARBA" id="ARBA00012595"/>
    </source>
</evidence>
<dbReference type="InterPro" id="IPR017853">
    <property type="entry name" value="GH"/>
</dbReference>